<comment type="caution">
    <text evidence="3">The sequence shown here is derived from an EMBL/GenBank/DDBJ whole genome shotgun (WGS) entry which is preliminary data.</text>
</comment>
<proteinExistence type="predicted"/>
<keyword evidence="3" id="KW-0645">Protease</keyword>
<keyword evidence="4" id="KW-1185">Reference proteome</keyword>
<protein>
    <submittedName>
        <fullName evidence="3">CAAX prenyl protease-related protein</fullName>
    </submittedName>
</protein>
<dbReference type="Proteomes" id="UP000624703">
    <property type="component" value="Unassembled WGS sequence"/>
</dbReference>
<keyword evidence="1" id="KW-1133">Transmembrane helix</keyword>
<dbReference type="GO" id="GO:0006508">
    <property type="term" value="P:proteolysis"/>
    <property type="evidence" value="ECO:0007669"/>
    <property type="project" value="UniProtKB-KW"/>
</dbReference>
<feature type="transmembrane region" description="Helical" evidence="1">
    <location>
        <begin position="16"/>
        <end position="38"/>
    </location>
</feature>
<accession>A0A8J7ME78</accession>
<keyword evidence="3" id="KW-0378">Hydrolase</keyword>
<dbReference type="Pfam" id="PF02517">
    <property type="entry name" value="Rce1-like"/>
    <property type="match status" value="1"/>
</dbReference>
<feature type="transmembrane region" description="Helical" evidence="1">
    <location>
        <begin position="234"/>
        <end position="252"/>
    </location>
</feature>
<dbReference type="NCBIfam" id="TIGR03008">
    <property type="entry name" value="pepcterm_CAAX"/>
    <property type="match status" value="1"/>
</dbReference>
<dbReference type="InterPro" id="IPR003675">
    <property type="entry name" value="Rce1/LyrA-like_dom"/>
</dbReference>
<feature type="transmembrane region" description="Helical" evidence="1">
    <location>
        <begin position="210"/>
        <end position="227"/>
    </location>
</feature>
<name>A0A8J7ME78_9BACT</name>
<dbReference type="RefSeq" id="WP_200311091.1">
    <property type="nucleotide sequence ID" value="NZ_JAENIM010000039.1"/>
</dbReference>
<dbReference type="AlphaFoldDB" id="A0A8J7ME78"/>
<reference evidence="3" key="1">
    <citation type="submission" date="2021-01" db="EMBL/GenBank/DDBJ databases">
        <title>Modified the classification status of verrucomicrobia.</title>
        <authorList>
            <person name="Feng X."/>
        </authorList>
    </citation>
    <scope>NUCLEOTIDE SEQUENCE</scope>
    <source>
        <strain evidence="3">_KCTC 22039</strain>
    </source>
</reference>
<evidence type="ECO:0000313" key="3">
    <source>
        <dbReference type="EMBL" id="MBK1791075.1"/>
    </source>
</evidence>
<gene>
    <name evidence="3" type="ORF">JIN82_07920</name>
</gene>
<sequence length="257" mass="29881">MSTREKIQRWQNDRTLAHVVPLAVFMLFLMPFMFFDGAKWFRWEHPSAPWWQQWPEQWLYPLQSFVGLALLIFFRKHYELKWSKSVWFGALMGAVGIGFWLLPTTLYDWLGIDGKPEGVLKYLGVMPRTEGFDPGVFDSPAAYWASLILRFFRAVVIVSLVEEIFWRGFLMRFLLDRDGDYWKIPFGQPAWISYLVTTGAFMLAHAPVDYLGAFIYGSLTYFVAVRTKSLMACVVMHGVANLLMGCYALAYAKYGLW</sequence>
<feature type="transmembrane region" description="Helical" evidence="1">
    <location>
        <begin position="86"/>
        <end position="103"/>
    </location>
</feature>
<dbReference type="InterPro" id="IPR014346">
    <property type="entry name" value="Prenyl_protease-related"/>
</dbReference>
<feature type="domain" description="CAAX prenyl protease 2/Lysostaphin resistance protein A-like" evidence="2">
    <location>
        <begin position="145"/>
        <end position="243"/>
    </location>
</feature>
<evidence type="ECO:0000256" key="1">
    <source>
        <dbReference type="SAM" id="Phobius"/>
    </source>
</evidence>
<dbReference type="GO" id="GO:0080120">
    <property type="term" value="P:CAAX-box protein maturation"/>
    <property type="evidence" value="ECO:0007669"/>
    <property type="project" value="UniProtKB-ARBA"/>
</dbReference>
<keyword evidence="1" id="KW-0812">Transmembrane</keyword>
<feature type="transmembrane region" description="Helical" evidence="1">
    <location>
        <begin position="58"/>
        <end position="74"/>
    </location>
</feature>
<organism evidence="3 4">
    <name type="scientific">Persicirhabdus sediminis</name>
    <dbReference type="NCBI Taxonomy" id="454144"/>
    <lineage>
        <taxon>Bacteria</taxon>
        <taxon>Pseudomonadati</taxon>
        <taxon>Verrucomicrobiota</taxon>
        <taxon>Verrucomicrobiia</taxon>
        <taxon>Verrucomicrobiales</taxon>
        <taxon>Verrucomicrobiaceae</taxon>
        <taxon>Persicirhabdus</taxon>
    </lineage>
</organism>
<dbReference type="GO" id="GO:0004175">
    <property type="term" value="F:endopeptidase activity"/>
    <property type="evidence" value="ECO:0007669"/>
    <property type="project" value="UniProtKB-ARBA"/>
</dbReference>
<dbReference type="EMBL" id="JAENIM010000039">
    <property type="protein sequence ID" value="MBK1791075.1"/>
    <property type="molecule type" value="Genomic_DNA"/>
</dbReference>
<keyword evidence="1" id="KW-0472">Membrane</keyword>
<evidence type="ECO:0000313" key="4">
    <source>
        <dbReference type="Proteomes" id="UP000624703"/>
    </source>
</evidence>
<evidence type="ECO:0000259" key="2">
    <source>
        <dbReference type="Pfam" id="PF02517"/>
    </source>
</evidence>